<keyword evidence="7" id="KW-1185">Reference proteome</keyword>
<dbReference type="PANTHER" id="PTHR30126">
    <property type="entry name" value="HTH-TYPE TRANSCRIPTIONAL REGULATOR"/>
    <property type="match status" value="1"/>
</dbReference>
<dbReference type="GO" id="GO:0003700">
    <property type="term" value="F:DNA-binding transcription factor activity"/>
    <property type="evidence" value="ECO:0007669"/>
    <property type="project" value="InterPro"/>
</dbReference>
<dbReference type="InterPro" id="IPR036388">
    <property type="entry name" value="WH-like_DNA-bd_sf"/>
</dbReference>
<dbReference type="Proteomes" id="UP000297597">
    <property type="component" value="Unassembled WGS sequence"/>
</dbReference>
<dbReference type="PROSITE" id="PS50931">
    <property type="entry name" value="HTH_LYSR"/>
    <property type="match status" value="1"/>
</dbReference>
<dbReference type="InterPro" id="IPR036390">
    <property type="entry name" value="WH_DNA-bd_sf"/>
</dbReference>
<keyword evidence="2" id="KW-0805">Transcription regulation</keyword>
<dbReference type="RefSeq" id="WP_134215588.1">
    <property type="nucleotide sequence ID" value="NZ_QFFZ01000062.1"/>
</dbReference>
<name>A0A4Y7RJX9_9FIRM</name>
<sequence length="301" mass="34146">MTIHQMRILQKVIETQSFSAAGESLLLSQPSVSAQIKSFENSLGLILIDRQQSNQTNGIVLTEEGRFVFEAAQRILTEWDKIIEYSKSQKDKITVIKLITNSPIGTYLLPELLPHFNSIYPNVKIKLLMETNYNSLTKLIKSKSYDLCIAPLLKNILPHVNVIYKFQIPIVLVNALGGFNNNNIMPLNDLNNYLLILPPSYSTIREVLNTFFAQLPLKIKSSMELDHAESVKRVLLQNTNYFGLISSISVNNELKTGSLQIIQTDPPLPQTEYIIFNQKGKSLQTDAIHFVEYLKKNIPIQ</sequence>
<comment type="caution">
    <text evidence="6">The sequence shown here is derived from an EMBL/GenBank/DDBJ whole genome shotgun (WGS) entry which is preliminary data.</text>
</comment>
<evidence type="ECO:0000256" key="4">
    <source>
        <dbReference type="ARBA" id="ARBA00023163"/>
    </source>
</evidence>
<dbReference type="AlphaFoldDB" id="A0A4Y7RJX9"/>
<dbReference type="Pfam" id="PF03466">
    <property type="entry name" value="LysR_substrate"/>
    <property type="match status" value="1"/>
</dbReference>
<gene>
    <name evidence="6" type="primary">cmpR_2</name>
    <name evidence="6" type="ORF">Pmgp_03442</name>
</gene>
<proteinExistence type="inferred from homology"/>
<dbReference type="EMBL" id="QFFZ01000062">
    <property type="protein sequence ID" value="TEB09050.1"/>
    <property type="molecule type" value="Genomic_DNA"/>
</dbReference>
<dbReference type="Gene3D" id="3.40.190.290">
    <property type="match status" value="1"/>
</dbReference>
<evidence type="ECO:0000256" key="1">
    <source>
        <dbReference type="ARBA" id="ARBA00009437"/>
    </source>
</evidence>
<keyword evidence="4" id="KW-0804">Transcription</keyword>
<dbReference type="SUPFAM" id="SSF46785">
    <property type="entry name" value="Winged helix' DNA-binding domain"/>
    <property type="match status" value="1"/>
</dbReference>
<protein>
    <submittedName>
        <fullName evidence="6">HTH-type transcriptional activator CmpR</fullName>
    </submittedName>
</protein>
<dbReference type="Pfam" id="PF00126">
    <property type="entry name" value="HTH_1"/>
    <property type="match status" value="1"/>
</dbReference>
<dbReference type="GO" id="GO:0000976">
    <property type="term" value="F:transcription cis-regulatory region binding"/>
    <property type="evidence" value="ECO:0007669"/>
    <property type="project" value="TreeGrafter"/>
</dbReference>
<organism evidence="6 7">
    <name type="scientific">Pelotomaculum propionicicum</name>
    <dbReference type="NCBI Taxonomy" id="258475"/>
    <lineage>
        <taxon>Bacteria</taxon>
        <taxon>Bacillati</taxon>
        <taxon>Bacillota</taxon>
        <taxon>Clostridia</taxon>
        <taxon>Eubacteriales</taxon>
        <taxon>Desulfotomaculaceae</taxon>
        <taxon>Pelotomaculum</taxon>
    </lineage>
</organism>
<evidence type="ECO:0000313" key="6">
    <source>
        <dbReference type="EMBL" id="TEB09050.1"/>
    </source>
</evidence>
<evidence type="ECO:0000256" key="3">
    <source>
        <dbReference type="ARBA" id="ARBA00023125"/>
    </source>
</evidence>
<dbReference type="InterPro" id="IPR000847">
    <property type="entry name" value="LysR_HTH_N"/>
</dbReference>
<evidence type="ECO:0000313" key="7">
    <source>
        <dbReference type="Proteomes" id="UP000297597"/>
    </source>
</evidence>
<dbReference type="OrthoDB" id="9803735at2"/>
<dbReference type="Gene3D" id="1.10.10.10">
    <property type="entry name" value="Winged helix-like DNA-binding domain superfamily/Winged helix DNA-binding domain"/>
    <property type="match status" value="1"/>
</dbReference>
<reference evidence="6 7" key="1">
    <citation type="journal article" date="2018" name="Environ. Microbiol.">
        <title>Novel energy conservation strategies and behaviour of Pelotomaculum schinkii driving syntrophic propionate catabolism.</title>
        <authorList>
            <person name="Hidalgo-Ahumada C.A.P."/>
            <person name="Nobu M.K."/>
            <person name="Narihiro T."/>
            <person name="Tamaki H."/>
            <person name="Liu W.T."/>
            <person name="Kamagata Y."/>
            <person name="Stams A.J.M."/>
            <person name="Imachi H."/>
            <person name="Sousa D.Z."/>
        </authorList>
    </citation>
    <scope>NUCLEOTIDE SEQUENCE [LARGE SCALE GENOMIC DNA]</scope>
    <source>
        <strain evidence="6 7">MGP</strain>
    </source>
</reference>
<dbReference type="SUPFAM" id="SSF53850">
    <property type="entry name" value="Periplasmic binding protein-like II"/>
    <property type="match status" value="1"/>
</dbReference>
<dbReference type="InterPro" id="IPR005119">
    <property type="entry name" value="LysR_subst-bd"/>
</dbReference>
<dbReference type="PANTHER" id="PTHR30126:SF40">
    <property type="entry name" value="HTH-TYPE TRANSCRIPTIONAL REGULATOR GLTR"/>
    <property type="match status" value="1"/>
</dbReference>
<evidence type="ECO:0000256" key="2">
    <source>
        <dbReference type="ARBA" id="ARBA00023015"/>
    </source>
</evidence>
<evidence type="ECO:0000259" key="5">
    <source>
        <dbReference type="PROSITE" id="PS50931"/>
    </source>
</evidence>
<comment type="similarity">
    <text evidence="1">Belongs to the LysR transcriptional regulatory family.</text>
</comment>
<feature type="domain" description="HTH lysR-type" evidence="5">
    <location>
        <begin position="1"/>
        <end position="62"/>
    </location>
</feature>
<keyword evidence="3" id="KW-0238">DNA-binding</keyword>
<dbReference type="PRINTS" id="PR00039">
    <property type="entry name" value="HTHLYSR"/>
</dbReference>
<accession>A0A4Y7RJX9</accession>
<dbReference type="CDD" id="cd05466">
    <property type="entry name" value="PBP2_LTTR_substrate"/>
    <property type="match status" value="1"/>
</dbReference>